<evidence type="ECO:0000313" key="1">
    <source>
        <dbReference type="EMBL" id="MCW1917052.1"/>
    </source>
</evidence>
<gene>
    <name evidence="1" type="ORF">OJ996_25910</name>
</gene>
<reference evidence="1" key="1">
    <citation type="submission" date="2022-10" db="EMBL/GenBank/DDBJ databases">
        <title>Luteolibacter sp. GHJ8, whole genome shotgun sequencing project.</title>
        <authorList>
            <person name="Zhao G."/>
            <person name="Shen L."/>
        </authorList>
    </citation>
    <scope>NUCLEOTIDE SEQUENCE</scope>
    <source>
        <strain evidence="1">GHJ8</strain>
    </source>
</reference>
<dbReference type="RefSeq" id="WP_264516672.1">
    <property type="nucleotide sequence ID" value="NZ_JAPDDR010000025.1"/>
</dbReference>
<organism evidence="1 2">
    <name type="scientific">Luteolibacter rhizosphaerae</name>
    <dbReference type="NCBI Taxonomy" id="2989719"/>
    <lineage>
        <taxon>Bacteria</taxon>
        <taxon>Pseudomonadati</taxon>
        <taxon>Verrucomicrobiota</taxon>
        <taxon>Verrucomicrobiia</taxon>
        <taxon>Verrucomicrobiales</taxon>
        <taxon>Verrucomicrobiaceae</taxon>
        <taxon>Luteolibacter</taxon>
    </lineage>
</organism>
<comment type="caution">
    <text evidence="1">The sequence shown here is derived from an EMBL/GenBank/DDBJ whole genome shotgun (WGS) entry which is preliminary data.</text>
</comment>
<dbReference type="Proteomes" id="UP001165653">
    <property type="component" value="Unassembled WGS sequence"/>
</dbReference>
<sequence length="197" mass="22545">MNLKLPRSYKPKLPPREVILLDCLCRLDLEGSGIVDATPSTISTVLQVSVSEVEADLASLNGRKVLLMGSKQFAILSRISRNLKQERDRNRIRKKRGGSEDWTFHRRVARAFPSLREGYRPASYNRPAVFESLLREHPHYHRRQCPADVEILTEACYPGELCTVLTFIAEQQSANRTPVLLYTRKAIYVGVRRSPKR</sequence>
<name>A0ABT3GB31_9BACT</name>
<accession>A0ABT3GB31</accession>
<proteinExistence type="predicted"/>
<protein>
    <submittedName>
        <fullName evidence="1">Uncharacterized protein</fullName>
    </submittedName>
</protein>
<evidence type="ECO:0000313" key="2">
    <source>
        <dbReference type="Proteomes" id="UP001165653"/>
    </source>
</evidence>
<keyword evidence="2" id="KW-1185">Reference proteome</keyword>
<dbReference type="EMBL" id="JAPDDR010000025">
    <property type="protein sequence ID" value="MCW1917052.1"/>
    <property type="molecule type" value="Genomic_DNA"/>
</dbReference>